<evidence type="ECO:0000313" key="9">
    <source>
        <dbReference type="EMBL" id="THD85471.1"/>
    </source>
</evidence>
<comment type="subcellular location">
    <subcellularLocation>
        <location evidence="1">Cell membrane</location>
        <topology evidence="1">Multi-pass membrane protein</topology>
    </subcellularLocation>
</comment>
<evidence type="ECO:0000256" key="7">
    <source>
        <dbReference type="SAM" id="Phobius"/>
    </source>
</evidence>
<evidence type="ECO:0000256" key="1">
    <source>
        <dbReference type="ARBA" id="ARBA00004651"/>
    </source>
</evidence>
<keyword evidence="10" id="KW-1185">Reference proteome</keyword>
<dbReference type="Gene3D" id="1.10.3720.10">
    <property type="entry name" value="MetI-like"/>
    <property type="match status" value="2"/>
</dbReference>
<feature type="transmembrane region" description="Helical" evidence="7">
    <location>
        <begin position="347"/>
        <end position="369"/>
    </location>
</feature>
<keyword evidence="4 7" id="KW-0812">Transmembrane</keyword>
<accession>A0A4S3MV81</accession>
<feature type="transmembrane region" description="Helical" evidence="7">
    <location>
        <begin position="280"/>
        <end position="299"/>
    </location>
</feature>
<feature type="transmembrane region" description="Helical" evidence="7">
    <location>
        <begin position="481"/>
        <end position="502"/>
    </location>
</feature>
<dbReference type="SUPFAM" id="SSF161098">
    <property type="entry name" value="MetI-like"/>
    <property type="match status" value="2"/>
</dbReference>
<name>A0A4S3MV81_9RHOB</name>
<feature type="transmembrane region" description="Helical" evidence="7">
    <location>
        <begin position="82"/>
        <end position="105"/>
    </location>
</feature>
<feature type="transmembrane region" description="Helical" evidence="7">
    <location>
        <begin position="233"/>
        <end position="259"/>
    </location>
</feature>
<dbReference type="PANTHER" id="PTHR30183">
    <property type="entry name" value="MOLYBDENUM TRANSPORT SYSTEM PERMEASE PROTEIN MODB"/>
    <property type="match status" value="1"/>
</dbReference>
<comment type="caution">
    <text evidence="9">The sequence shown here is derived from an EMBL/GenBank/DDBJ whole genome shotgun (WGS) entry which is preliminary data.</text>
</comment>
<dbReference type="PROSITE" id="PS50928">
    <property type="entry name" value="ABC_TM1"/>
    <property type="match status" value="2"/>
</dbReference>
<reference evidence="9 10" key="1">
    <citation type="submission" date="2019-04" db="EMBL/GenBank/DDBJ databases">
        <title>Draft genome sequence of Gemmobacter aestuarii sp. nov.</title>
        <authorList>
            <person name="Hameed A."/>
            <person name="Lin S.-Y."/>
            <person name="Shahina M."/>
            <person name="Lai W.-A."/>
            <person name="Young C.-C."/>
        </authorList>
    </citation>
    <scope>NUCLEOTIDE SEQUENCE [LARGE SCALE GENOMIC DNA]</scope>
    <source>
        <strain evidence="9 10">CC-PW-75</strain>
    </source>
</reference>
<keyword evidence="2" id="KW-0813">Transport</keyword>
<feature type="domain" description="ABC transmembrane type-1" evidence="8">
    <location>
        <begin position="45"/>
        <end position="252"/>
    </location>
</feature>
<organism evidence="9 10">
    <name type="scientific">Aliigemmobacter aestuarii</name>
    <dbReference type="NCBI Taxonomy" id="1445661"/>
    <lineage>
        <taxon>Bacteria</taxon>
        <taxon>Pseudomonadati</taxon>
        <taxon>Pseudomonadota</taxon>
        <taxon>Alphaproteobacteria</taxon>
        <taxon>Rhodobacterales</taxon>
        <taxon>Paracoccaceae</taxon>
        <taxon>Aliigemmobacter</taxon>
    </lineage>
</organism>
<dbReference type="GO" id="GO:0055085">
    <property type="term" value="P:transmembrane transport"/>
    <property type="evidence" value="ECO:0007669"/>
    <property type="project" value="InterPro"/>
</dbReference>
<feature type="transmembrane region" description="Helical" evidence="7">
    <location>
        <begin position="49"/>
        <end position="70"/>
    </location>
</feature>
<feature type="domain" description="ABC transmembrane type-1" evidence="8">
    <location>
        <begin position="312"/>
        <end position="499"/>
    </location>
</feature>
<feature type="transmembrane region" description="Helical" evidence="7">
    <location>
        <begin position="436"/>
        <end position="458"/>
    </location>
</feature>
<evidence type="ECO:0000259" key="8">
    <source>
        <dbReference type="PROSITE" id="PS50928"/>
    </source>
</evidence>
<evidence type="ECO:0000256" key="3">
    <source>
        <dbReference type="ARBA" id="ARBA00022475"/>
    </source>
</evidence>
<dbReference type="Proteomes" id="UP000309450">
    <property type="component" value="Unassembled WGS sequence"/>
</dbReference>
<dbReference type="InterPro" id="IPR000515">
    <property type="entry name" value="MetI-like"/>
</dbReference>
<keyword evidence="6 7" id="KW-0472">Membrane</keyword>
<feature type="transmembrane region" description="Helical" evidence="7">
    <location>
        <begin position="375"/>
        <end position="395"/>
    </location>
</feature>
<evidence type="ECO:0000256" key="6">
    <source>
        <dbReference type="ARBA" id="ARBA00023136"/>
    </source>
</evidence>
<gene>
    <name evidence="9" type="ORF">E7811_07180</name>
</gene>
<dbReference type="OrthoDB" id="7066776at2"/>
<dbReference type="GO" id="GO:0005886">
    <property type="term" value="C:plasma membrane"/>
    <property type="evidence" value="ECO:0007669"/>
    <property type="project" value="UniProtKB-SubCell"/>
</dbReference>
<proteinExistence type="predicted"/>
<feature type="transmembrane region" description="Helical" evidence="7">
    <location>
        <begin position="117"/>
        <end position="137"/>
    </location>
</feature>
<feature type="transmembrane region" description="Helical" evidence="7">
    <location>
        <begin position="183"/>
        <end position="205"/>
    </location>
</feature>
<dbReference type="AlphaFoldDB" id="A0A4S3MV81"/>
<keyword evidence="5 7" id="KW-1133">Transmembrane helix</keyword>
<evidence type="ECO:0000256" key="2">
    <source>
        <dbReference type="ARBA" id="ARBA00022448"/>
    </source>
</evidence>
<dbReference type="EMBL" id="SSND01000001">
    <property type="protein sequence ID" value="THD85471.1"/>
    <property type="molecule type" value="Genomic_DNA"/>
</dbReference>
<sequence>MARGAGALIPLAVAAVVGLVILASLAAVLGHGGAASVSAADWAAVRFTVGQAAVSAALSCVLAIPVARALTRRRFAGRQAIIALLGAPFLLPVITAVFGVVAIYGRSGVLNRAFEAVGLPAFSLYGPQGVVLAQVFLNMPLAVRMMLNGWAAIPAERLRLAGALGFGPGAVWRHLEKPMLATVLPGAALAIFVICLTSFAVALTLGGGPDATTVELSIYQAIRYEFDLPKAALLAAVQFGLCAAALALTWAATGAPGFGAGLDRAALPPAPRGWRRPGDALAVGLALVFVASPLVAVLGRGLWHLTDLPPQIWQAAGRSILIALPSGVLATAGALALALAPNRWAEGVAMLPLAASSLVIGTGLFLLLVPPFRPGALALPVTLAVNAALTLPFAYRALRPEALALRADYGRLTEALGIAGWARLRRIILPRLRRPLGFAMGVTVALSMGDLGVIALFADERSATLPLMVQRLMGAYRMDQAAAAALVLAGLGFSAFLAFDLWGRRNADA</sequence>
<dbReference type="PANTHER" id="PTHR30183:SF9">
    <property type="entry name" value="THIAMINE TRANSPORT SYSTEM PERMEASE PROTEIN THIP"/>
    <property type="match status" value="1"/>
</dbReference>
<dbReference type="CDD" id="cd06261">
    <property type="entry name" value="TM_PBP2"/>
    <property type="match status" value="1"/>
</dbReference>
<dbReference type="RefSeq" id="WP_136393844.1">
    <property type="nucleotide sequence ID" value="NZ_SSND01000001.1"/>
</dbReference>
<evidence type="ECO:0000256" key="4">
    <source>
        <dbReference type="ARBA" id="ARBA00022692"/>
    </source>
</evidence>
<evidence type="ECO:0000313" key="10">
    <source>
        <dbReference type="Proteomes" id="UP000309450"/>
    </source>
</evidence>
<keyword evidence="3" id="KW-1003">Cell membrane</keyword>
<feature type="transmembrane region" description="Helical" evidence="7">
    <location>
        <begin position="319"/>
        <end position="340"/>
    </location>
</feature>
<dbReference type="InterPro" id="IPR035906">
    <property type="entry name" value="MetI-like_sf"/>
</dbReference>
<protein>
    <submittedName>
        <fullName evidence="9">Thiamine/thiamine pyrophosphate ABC transporter permease ThiP</fullName>
    </submittedName>
</protein>
<evidence type="ECO:0000256" key="5">
    <source>
        <dbReference type="ARBA" id="ARBA00022989"/>
    </source>
</evidence>